<accession>A0A432XY08</accession>
<dbReference type="Gene3D" id="3.40.50.1820">
    <property type="entry name" value="alpha/beta hydrolase"/>
    <property type="match status" value="1"/>
</dbReference>
<feature type="domain" description="Serine aminopeptidase S33" evidence="1">
    <location>
        <begin position="60"/>
        <end position="325"/>
    </location>
</feature>
<organism evidence="2 3">
    <name type="scientific">Pseudidiomarina homiensis</name>
    <dbReference type="NCBI Taxonomy" id="364198"/>
    <lineage>
        <taxon>Bacteria</taxon>
        <taxon>Pseudomonadati</taxon>
        <taxon>Pseudomonadota</taxon>
        <taxon>Gammaproteobacteria</taxon>
        <taxon>Alteromonadales</taxon>
        <taxon>Idiomarinaceae</taxon>
        <taxon>Pseudidiomarina</taxon>
    </lineage>
</organism>
<dbReference type="PANTHER" id="PTHR11614">
    <property type="entry name" value="PHOSPHOLIPASE-RELATED"/>
    <property type="match status" value="1"/>
</dbReference>
<dbReference type="RefSeq" id="WP_126773193.1">
    <property type="nucleotide sequence ID" value="NZ_PIPX01000002.1"/>
</dbReference>
<proteinExistence type="predicted"/>
<dbReference type="InterPro" id="IPR029058">
    <property type="entry name" value="AB_hydrolase_fold"/>
</dbReference>
<sequence>MPETDNRQVLAVKPSDNDKSAWQAFFNDTIMPFWRAHAQMFELARPHNVTLRYFLVFPEQAKGLVLLSPGRIEGAIKYPELVWELAQLGYATAIIDHRGQGYSDRLSDNHHNGHVDRFDDFVDDFAAFTRASEAAMVDHYGRELPLHLVAHSMGGAIAALYLARYPHKVKSAVLCSPMFGIQTGRLPHWLAKGFAHAGAFLNQLITPHRPWFLIGTGGYVEVPFAQNELSHSLARYQTFRQLYRQHPEVQLGGPSFRWVSQALSASRRAIAEAGDIHIPVLVLQAGGDTVVDPRGQAEFVCALSHPHSRLATIAEARHELFIEADAYRQPTLQQTLDWFQGLQR</sequence>
<dbReference type="InterPro" id="IPR022742">
    <property type="entry name" value="Hydrolase_4"/>
</dbReference>
<dbReference type="Pfam" id="PF12146">
    <property type="entry name" value="Hydrolase_4"/>
    <property type="match status" value="1"/>
</dbReference>
<name>A0A432XY08_9GAMM</name>
<keyword evidence="3" id="KW-1185">Reference proteome</keyword>
<gene>
    <name evidence="2" type="ORF">CWI70_09765</name>
</gene>
<evidence type="ECO:0000313" key="2">
    <source>
        <dbReference type="EMBL" id="RUO53461.1"/>
    </source>
</evidence>
<dbReference type="SUPFAM" id="SSF53474">
    <property type="entry name" value="alpha/beta-Hydrolases"/>
    <property type="match status" value="1"/>
</dbReference>
<comment type="caution">
    <text evidence="2">The sequence shown here is derived from an EMBL/GenBank/DDBJ whole genome shotgun (WGS) entry which is preliminary data.</text>
</comment>
<dbReference type="EMBL" id="PIPX01000002">
    <property type="protein sequence ID" value="RUO53461.1"/>
    <property type="molecule type" value="Genomic_DNA"/>
</dbReference>
<protein>
    <submittedName>
        <fullName evidence="2">Lysophospholipase</fullName>
    </submittedName>
</protein>
<dbReference type="Proteomes" id="UP000287649">
    <property type="component" value="Unassembled WGS sequence"/>
</dbReference>
<evidence type="ECO:0000313" key="3">
    <source>
        <dbReference type="Proteomes" id="UP000287649"/>
    </source>
</evidence>
<dbReference type="InterPro" id="IPR051044">
    <property type="entry name" value="MAG_DAG_Lipase"/>
</dbReference>
<reference evidence="3" key="1">
    <citation type="journal article" date="2018" name="Front. Microbiol.">
        <title>Genome-Based Analysis Reveals the Taxonomy and Diversity of the Family Idiomarinaceae.</title>
        <authorList>
            <person name="Liu Y."/>
            <person name="Lai Q."/>
            <person name="Shao Z."/>
        </authorList>
    </citation>
    <scope>NUCLEOTIDE SEQUENCE [LARGE SCALE GENOMIC DNA]</scope>
    <source>
        <strain evidence="3">PO-M2</strain>
    </source>
</reference>
<evidence type="ECO:0000259" key="1">
    <source>
        <dbReference type="Pfam" id="PF12146"/>
    </source>
</evidence>
<dbReference type="AlphaFoldDB" id="A0A432XY08"/>
<dbReference type="OrthoDB" id="9788260at2"/>